<organism evidence="2 3">
    <name type="scientific">Jiella mangrovi</name>
    <dbReference type="NCBI Taxonomy" id="2821407"/>
    <lineage>
        <taxon>Bacteria</taxon>
        <taxon>Pseudomonadati</taxon>
        <taxon>Pseudomonadota</taxon>
        <taxon>Alphaproteobacteria</taxon>
        <taxon>Hyphomicrobiales</taxon>
        <taxon>Aurantimonadaceae</taxon>
        <taxon>Jiella</taxon>
    </lineage>
</organism>
<proteinExistence type="predicted"/>
<accession>A0ABS4BDR8</accession>
<feature type="signal peptide" evidence="1">
    <location>
        <begin position="1"/>
        <end position="34"/>
    </location>
</feature>
<feature type="chain" id="PRO_5045876017" evidence="1">
    <location>
        <begin position="35"/>
        <end position="182"/>
    </location>
</feature>
<evidence type="ECO:0000256" key="1">
    <source>
        <dbReference type="SAM" id="SignalP"/>
    </source>
</evidence>
<dbReference type="Pfam" id="PF11684">
    <property type="entry name" value="DUF3280"/>
    <property type="match status" value="1"/>
</dbReference>
<keyword evidence="1" id="KW-0732">Signal</keyword>
<name>A0ABS4BDR8_9HYPH</name>
<gene>
    <name evidence="2" type="ORF">J6595_03615</name>
</gene>
<keyword evidence="3" id="KW-1185">Reference proteome</keyword>
<dbReference type="EMBL" id="JAGJCF010000002">
    <property type="protein sequence ID" value="MBP0614662.1"/>
    <property type="molecule type" value="Genomic_DNA"/>
</dbReference>
<comment type="caution">
    <text evidence="2">The sequence shown here is derived from an EMBL/GenBank/DDBJ whole genome shotgun (WGS) entry which is preliminary data.</text>
</comment>
<dbReference type="Proteomes" id="UP000678276">
    <property type="component" value="Unassembled WGS sequence"/>
</dbReference>
<reference evidence="2 3" key="1">
    <citation type="submission" date="2021-04" db="EMBL/GenBank/DDBJ databases">
        <title>Whole genome sequence of Jiella sp. KSK16Y-1.</title>
        <authorList>
            <person name="Tuo L."/>
        </authorList>
    </citation>
    <scope>NUCLEOTIDE SEQUENCE [LARGE SCALE GENOMIC DNA]</scope>
    <source>
        <strain evidence="2 3">KSK16Y-1</strain>
    </source>
</reference>
<dbReference type="InterPro" id="IPR021698">
    <property type="entry name" value="DUF3280"/>
</dbReference>
<evidence type="ECO:0000313" key="2">
    <source>
        <dbReference type="EMBL" id="MBP0614662.1"/>
    </source>
</evidence>
<evidence type="ECO:0000313" key="3">
    <source>
        <dbReference type="Proteomes" id="UP000678276"/>
    </source>
</evidence>
<protein>
    <submittedName>
        <fullName evidence="2">DUF3280 domain-containing protein</fullName>
    </submittedName>
</protein>
<sequence>MFASTMCRGRDLVRQGRFFPVVVLAVCMAGPAAAAGEKVAVFDFQLVDSSLEGSMMGKDAAQEARLARMAPMLRKDIAGLDGYELVDTGPVARQAEDANLQNCGNCALKFAGEVGADIAVVGTVQKVSNLILNINAFAFDVKTGKPVARGSADIRSNTDESWERGVQYLFKNTLKKQFEAAR</sequence>